<dbReference type="EC" id="3.5.1.19" evidence="6"/>
<evidence type="ECO:0000256" key="1">
    <source>
        <dbReference type="ARBA" id="ARBA00006336"/>
    </source>
</evidence>
<keyword evidence="2" id="KW-0662">Pyridine nucleotide biosynthesis</keyword>
<keyword evidence="3" id="KW-0479">Metal-binding</keyword>
<evidence type="ECO:0000259" key="8">
    <source>
        <dbReference type="Pfam" id="PF00857"/>
    </source>
</evidence>
<dbReference type="CDD" id="cd00431">
    <property type="entry name" value="cysteine_hydrolases"/>
    <property type="match status" value="1"/>
</dbReference>
<evidence type="ECO:0000256" key="7">
    <source>
        <dbReference type="ARBA" id="ARBA00043224"/>
    </source>
</evidence>
<dbReference type="Pfam" id="PF00857">
    <property type="entry name" value="Isochorismatase"/>
    <property type="match status" value="1"/>
</dbReference>
<reference evidence="9 10" key="1">
    <citation type="submission" date="2020-03" db="EMBL/GenBank/DDBJ databases">
        <title>Weissella sp. nov., isolated from Cybister lewisianus.</title>
        <authorList>
            <person name="Hyun D.-W."/>
            <person name="Bae J.-W."/>
        </authorList>
    </citation>
    <scope>NUCLEOTIDE SEQUENCE [LARGE SCALE GENOMIC DNA]</scope>
    <source>
        <strain evidence="9 10">HDW19</strain>
    </source>
</reference>
<dbReference type="RefSeq" id="WP_166010157.1">
    <property type="nucleotide sequence ID" value="NZ_CP049888.1"/>
</dbReference>
<organism evidence="9 10">
    <name type="scientific">Weissella coleopterorum</name>
    <dbReference type="NCBI Taxonomy" id="2714949"/>
    <lineage>
        <taxon>Bacteria</taxon>
        <taxon>Bacillati</taxon>
        <taxon>Bacillota</taxon>
        <taxon>Bacilli</taxon>
        <taxon>Lactobacillales</taxon>
        <taxon>Lactobacillaceae</taxon>
        <taxon>Weissella</taxon>
    </lineage>
</organism>
<evidence type="ECO:0000256" key="4">
    <source>
        <dbReference type="ARBA" id="ARBA00022801"/>
    </source>
</evidence>
<dbReference type="EMBL" id="CP049888">
    <property type="protein sequence ID" value="QIL50496.1"/>
    <property type="molecule type" value="Genomic_DNA"/>
</dbReference>
<proteinExistence type="inferred from homology"/>
<comment type="pathway">
    <text evidence="5">Cofactor biosynthesis; nicotinate biosynthesis; nicotinate from nicotinamide: step 1/1.</text>
</comment>
<evidence type="ECO:0000256" key="5">
    <source>
        <dbReference type="ARBA" id="ARBA00037900"/>
    </source>
</evidence>
<accession>A0A6G8AZR5</accession>
<keyword evidence="4 9" id="KW-0378">Hydrolase</keyword>
<dbReference type="InterPro" id="IPR036380">
    <property type="entry name" value="Isochorismatase-like_sf"/>
</dbReference>
<evidence type="ECO:0000256" key="6">
    <source>
        <dbReference type="ARBA" id="ARBA00039017"/>
    </source>
</evidence>
<protein>
    <recommendedName>
        <fullName evidence="6">nicotinamidase</fullName>
        <ecNumber evidence="6">3.5.1.19</ecNumber>
    </recommendedName>
    <alternativeName>
        <fullName evidence="7">Nicotinamide deamidase</fullName>
    </alternativeName>
</protein>
<dbReference type="GO" id="GO:0008936">
    <property type="term" value="F:nicotinamidase activity"/>
    <property type="evidence" value="ECO:0007669"/>
    <property type="project" value="UniProtKB-EC"/>
</dbReference>
<dbReference type="KEGG" id="wco:G7084_03690"/>
<keyword evidence="10" id="KW-1185">Reference proteome</keyword>
<evidence type="ECO:0000313" key="10">
    <source>
        <dbReference type="Proteomes" id="UP000500741"/>
    </source>
</evidence>
<dbReference type="PANTHER" id="PTHR11080:SF2">
    <property type="entry name" value="LD05707P"/>
    <property type="match status" value="1"/>
</dbReference>
<name>A0A6G8AZR5_9LACO</name>
<dbReference type="Gene3D" id="3.40.50.850">
    <property type="entry name" value="Isochorismatase-like"/>
    <property type="match status" value="1"/>
</dbReference>
<dbReference type="InterPro" id="IPR052347">
    <property type="entry name" value="Isochorismatase_Nicotinamidase"/>
</dbReference>
<evidence type="ECO:0000313" key="9">
    <source>
        <dbReference type="EMBL" id="QIL50496.1"/>
    </source>
</evidence>
<dbReference type="PANTHER" id="PTHR11080">
    <property type="entry name" value="PYRAZINAMIDASE/NICOTINAMIDASE"/>
    <property type="match status" value="1"/>
</dbReference>
<dbReference type="Proteomes" id="UP000500741">
    <property type="component" value="Chromosome"/>
</dbReference>
<feature type="domain" description="Isochorismatase-like" evidence="8">
    <location>
        <begin position="5"/>
        <end position="169"/>
    </location>
</feature>
<gene>
    <name evidence="9" type="ORF">G7084_03690</name>
</gene>
<comment type="similarity">
    <text evidence="1">Belongs to the isochorismatase family.</text>
</comment>
<dbReference type="GO" id="GO:0019363">
    <property type="term" value="P:pyridine nucleotide biosynthetic process"/>
    <property type="evidence" value="ECO:0007669"/>
    <property type="project" value="UniProtKB-KW"/>
</dbReference>
<sequence length="170" mass="18913">MPKKMLVLIDFQNDFINGSLGTPEAQSIIPAVLQKLSEYSENERVATMDTHDQNYLLTQEGLKLPIIHTQFETKGWEIYSDAQVGFKHIIYKNTFGSVELAQLLIDERVDEVELIGLDSDICVISNAALIRSMAPEVKIIVSAQATAGTTPENHINALEVLKTLQIEVTD</sequence>
<dbReference type="InterPro" id="IPR000868">
    <property type="entry name" value="Isochorismatase-like_dom"/>
</dbReference>
<evidence type="ECO:0000256" key="3">
    <source>
        <dbReference type="ARBA" id="ARBA00022723"/>
    </source>
</evidence>
<evidence type="ECO:0000256" key="2">
    <source>
        <dbReference type="ARBA" id="ARBA00022642"/>
    </source>
</evidence>
<dbReference type="SUPFAM" id="SSF52499">
    <property type="entry name" value="Isochorismatase-like hydrolases"/>
    <property type="match status" value="1"/>
</dbReference>
<dbReference type="GO" id="GO:0046872">
    <property type="term" value="F:metal ion binding"/>
    <property type="evidence" value="ECO:0007669"/>
    <property type="project" value="UniProtKB-KW"/>
</dbReference>
<dbReference type="AlphaFoldDB" id="A0A6G8AZR5"/>